<dbReference type="PATRIC" id="fig|56110.3.peg.7050"/>
<name>K9TS25_9CYAN</name>
<dbReference type="Pfam" id="PF13470">
    <property type="entry name" value="PIN_3"/>
    <property type="match status" value="1"/>
</dbReference>
<sequence length="138" mass="15639">MKALIDTNIVLDFLLQRDPFYQDAEQLFHWIEIGQIMGYITATTLTDIFYITRRHTRSIEKARQAVAETMTAMVICPVDRAVLESALNSNLVDFEDAVQIFSAVAQRLDVIITRDVQGFLRSPIPVLSVPELLRQVGS</sequence>
<dbReference type="KEGG" id="oac:Oscil6304_5743"/>
<protein>
    <submittedName>
        <fullName evidence="2">Putative nucleic acid-binding protein, contains PIN domain</fullName>
    </submittedName>
</protein>
<gene>
    <name evidence="2" type="ORF">Oscil6304_5743</name>
</gene>
<dbReference type="HOGENOM" id="CLU_124456_3_0_3"/>
<dbReference type="InterPro" id="IPR029060">
    <property type="entry name" value="PIN-like_dom_sf"/>
</dbReference>
<feature type="domain" description="PIN" evidence="1">
    <location>
        <begin position="2"/>
        <end position="116"/>
    </location>
</feature>
<dbReference type="InterPro" id="IPR002716">
    <property type="entry name" value="PIN_dom"/>
</dbReference>
<reference evidence="2 3" key="1">
    <citation type="submission" date="2012-06" db="EMBL/GenBank/DDBJ databases">
        <title>Finished chromosome of genome of Oscillatoria acuminata PCC 6304.</title>
        <authorList>
            <consortium name="US DOE Joint Genome Institute"/>
            <person name="Gugger M."/>
            <person name="Coursin T."/>
            <person name="Rippka R."/>
            <person name="Tandeau De Marsac N."/>
            <person name="Huntemann M."/>
            <person name="Wei C.-L."/>
            <person name="Han J."/>
            <person name="Detter J.C."/>
            <person name="Han C."/>
            <person name="Tapia R."/>
            <person name="Davenport K."/>
            <person name="Daligault H."/>
            <person name="Erkkila T."/>
            <person name="Gu W."/>
            <person name="Munk A.C.C."/>
            <person name="Teshima H."/>
            <person name="Xu Y."/>
            <person name="Chain P."/>
            <person name="Chen A."/>
            <person name="Krypides N."/>
            <person name="Mavromatis K."/>
            <person name="Markowitz V."/>
            <person name="Szeto E."/>
            <person name="Ivanova N."/>
            <person name="Mikhailova N."/>
            <person name="Ovchinnikova G."/>
            <person name="Pagani I."/>
            <person name="Pati A."/>
            <person name="Goodwin L."/>
            <person name="Peters L."/>
            <person name="Pitluck S."/>
            <person name="Woyke T."/>
            <person name="Kerfeld C."/>
        </authorList>
    </citation>
    <scope>NUCLEOTIDE SEQUENCE [LARGE SCALE GENOMIC DNA]</scope>
    <source>
        <strain evidence="2 3">PCC 6304</strain>
    </source>
</reference>
<dbReference type="RefSeq" id="WP_015151824.1">
    <property type="nucleotide sequence ID" value="NC_019693.1"/>
</dbReference>
<proteinExistence type="predicted"/>
<keyword evidence="3" id="KW-1185">Reference proteome</keyword>
<dbReference type="eggNOG" id="COG1848">
    <property type="taxonomic scope" value="Bacteria"/>
</dbReference>
<evidence type="ECO:0000313" key="2">
    <source>
        <dbReference type="EMBL" id="AFY85218.1"/>
    </source>
</evidence>
<dbReference type="SUPFAM" id="SSF88723">
    <property type="entry name" value="PIN domain-like"/>
    <property type="match status" value="1"/>
</dbReference>
<organism evidence="2 3">
    <name type="scientific">Oscillatoria acuminata PCC 6304</name>
    <dbReference type="NCBI Taxonomy" id="56110"/>
    <lineage>
        <taxon>Bacteria</taxon>
        <taxon>Bacillati</taxon>
        <taxon>Cyanobacteriota</taxon>
        <taxon>Cyanophyceae</taxon>
        <taxon>Oscillatoriophycideae</taxon>
        <taxon>Oscillatoriales</taxon>
        <taxon>Oscillatoriaceae</taxon>
        <taxon>Oscillatoria</taxon>
    </lineage>
</organism>
<dbReference type="InParanoid" id="K9TS25"/>
<dbReference type="OrthoDB" id="9787727at2"/>
<evidence type="ECO:0000259" key="1">
    <source>
        <dbReference type="Pfam" id="PF13470"/>
    </source>
</evidence>
<dbReference type="Gene3D" id="3.40.50.1010">
    <property type="entry name" value="5'-nuclease"/>
    <property type="match status" value="1"/>
</dbReference>
<dbReference type="EMBL" id="CP003607">
    <property type="protein sequence ID" value="AFY85218.1"/>
    <property type="molecule type" value="Genomic_DNA"/>
</dbReference>
<dbReference type="Proteomes" id="UP000010367">
    <property type="component" value="Chromosome"/>
</dbReference>
<evidence type="ECO:0000313" key="3">
    <source>
        <dbReference type="Proteomes" id="UP000010367"/>
    </source>
</evidence>
<accession>K9TS25</accession>
<dbReference type="AlphaFoldDB" id="K9TS25"/>